<dbReference type="InterPro" id="IPR013367">
    <property type="entry name" value="Flagellar_put"/>
</dbReference>
<reference evidence="1 2" key="1">
    <citation type="submission" date="2010-12" db="EMBL/GenBank/DDBJ databases">
        <title>Complete sequence of Ethanoligenens harbinense YUAN-3.</title>
        <authorList>
            <person name="Lucas S."/>
            <person name="Copeland A."/>
            <person name="Lapidus A."/>
            <person name="Cheng J.-F."/>
            <person name="Bruce D."/>
            <person name="Goodwin L."/>
            <person name="Pitluck S."/>
            <person name="Chertkov O."/>
            <person name="Misra M."/>
            <person name="Detter J.C."/>
            <person name="Han C."/>
            <person name="Tapia R."/>
            <person name="Land M."/>
            <person name="Hauser L."/>
            <person name="Jeffries C."/>
            <person name="Kyrpides N."/>
            <person name="Ivanova N."/>
            <person name="Mikhailova N."/>
            <person name="Wang A."/>
            <person name="Mouttaki H."/>
            <person name="He Z."/>
            <person name="Zhou J."/>
            <person name="Hemme C.L."/>
            <person name="Woyke T."/>
        </authorList>
    </citation>
    <scope>NUCLEOTIDE SEQUENCE [LARGE SCALE GENOMIC DNA]</scope>
    <source>
        <strain evidence="2">DSM 18485 / JCM 12961 / CGMCC 1.5033 / YUAN-3</strain>
    </source>
</reference>
<dbReference type="HOGENOM" id="CLU_145226_0_0_9"/>
<name>E6U6J4_ETHHY</name>
<gene>
    <name evidence="1" type="ordered locus">Ethha_2571</name>
</gene>
<accession>E6U6J4</accession>
<keyword evidence="1" id="KW-0282">Flagellum</keyword>
<dbReference type="STRING" id="663278.Ethha_2571"/>
<dbReference type="RefSeq" id="WP_013486407.1">
    <property type="nucleotide sequence ID" value="NC_014828.1"/>
</dbReference>
<organism evidence="1 2">
    <name type="scientific">Ethanoligenens harbinense (strain DSM 18485 / JCM 12961 / CGMCC 1.5033 / YUAN-3)</name>
    <dbReference type="NCBI Taxonomy" id="663278"/>
    <lineage>
        <taxon>Bacteria</taxon>
        <taxon>Bacillati</taxon>
        <taxon>Bacillota</taxon>
        <taxon>Clostridia</taxon>
        <taxon>Eubacteriales</taxon>
        <taxon>Oscillospiraceae</taxon>
        <taxon>Ethanoligenens</taxon>
    </lineage>
</organism>
<dbReference type="KEGG" id="eha:Ethha_2571"/>
<dbReference type="Proteomes" id="UP000001551">
    <property type="component" value="Chromosome"/>
</dbReference>
<dbReference type="NCBIfam" id="TIGR02530">
    <property type="entry name" value="flg_new"/>
    <property type="match status" value="1"/>
</dbReference>
<sequence length="127" mass="13352">MAEFQVNNILLSPVGPQAQAAQAGQQVASVSFAQALAAAQEEENGVRFSRHALERLADRHVRLDSGEMQKLGRAVAQAAGHGLRDSLVLLDGLAFIVDVPGKTVVTAMPVGEQADHVFTNIDGAVIV</sequence>
<dbReference type="AlphaFoldDB" id="E6U6J4"/>
<protein>
    <submittedName>
        <fullName evidence="1">Flagellar operon protein</fullName>
    </submittedName>
</protein>
<keyword evidence="2" id="KW-1185">Reference proteome</keyword>
<evidence type="ECO:0000313" key="1">
    <source>
        <dbReference type="EMBL" id="ADU28064.1"/>
    </source>
</evidence>
<keyword evidence="1" id="KW-0969">Cilium</keyword>
<evidence type="ECO:0000313" key="2">
    <source>
        <dbReference type="Proteomes" id="UP000001551"/>
    </source>
</evidence>
<dbReference type="EMBL" id="CP002400">
    <property type="protein sequence ID" value="ADU28064.1"/>
    <property type="molecule type" value="Genomic_DNA"/>
</dbReference>
<dbReference type="Pfam" id="PF12611">
    <property type="entry name" value="Flagellar_put"/>
    <property type="match status" value="1"/>
</dbReference>
<proteinExistence type="predicted"/>
<dbReference type="eggNOG" id="ENOG5032Y5R">
    <property type="taxonomic scope" value="Bacteria"/>
</dbReference>
<keyword evidence="1" id="KW-0966">Cell projection</keyword>